<gene>
    <name evidence="1" type="ORF">WN51_09254</name>
</gene>
<evidence type="ECO:0000313" key="1">
    <source>
        <dbReference type="EMBL" id="KOX77590.1"/>
    </source>
</evidence>
<name>A0A0M9A5E5_9HYME</name>
<dbReference type="Proteomes" id="UP000053105">
    <property type="component" value="Unassembled WGS sequence"/>
</dbReference>
<accession>A0A0M9A5E5</accession>
<reference evidence="1 2" key="1">
    <citation type="submission" date="2015-07" db="EMBL/GenBank/DDBJ databases">
        <title>The genome of Melipona quadrifasciata.</title>
        <authorList>
            <person name="Pan H."/>
            <person name="Kapheim K."/>
        </authorList>
    </citation>
    <scope>NUCLEOTIDE SEQUENCE [LARGE SCALE GENOMIC DNA]</scope>
    <source>
        <strain evidence="1">0111107301</strain>
        <tissue evidence="1">Whole body</tissue>
    </source>
</reference>
<keyword evidence="2" id="KW-1185">Reference proteome</keyword>
<organism evidence="1 2">
    <name type="scientific">Melipona quadrifasciata</name>
    <dbReference type="NCBI Taxonomy" id="166423"/>
    <lineage>
        <taxon>Eukaryota</taxon>
        <taxon>Metazoa</taxon>
        <taxon>Ecdysozoa</taxon>
        <taxon>Arthropoda</taxon>
        <taxon>Hexapoda</taxon>
        <taxon>Insecta</taxon>
        <taxon>Pterygota</taxon>
        <taxon>Neoptera</taxon>
        <taxon>Endopterygota</taxon>
        <taxon>Hymenoptera</taxon>
        <taxon>Apocrita</taxon>
        <taxon>Aculeata</taxon>
        <taxon>Apoidea</taxon>
        <taxon>Anthophila</taxon>
        <taxon>Apidae</taxon>
        <taxon>Melipona</taxon>
    </lineage>
</organism>
<proteinExistence type="predicted"/>
<sequence>MVTLDLTHPESYRYSNRYDDFATDHHEDHLIFCWFSGIIQNWLNYPKFSNQFDVVDNKILKSRVILSFSSLTFATHNR</sequence>
<dbReference type="EMBL" id="KQ435729">
    <property type="protein sequence ID" value="KOX77590.1"/>
    <property type="molecule type" value="Genomic_DNA"/>
</dbReference>
<dbReference type="AlphaFoldDB" id="A0A0M9A5E5"/>
<evidence type="ECO:0000313" key="2">
    <source>
        <dbReference type="Proteomes" id="UP000053105"/>
    </source>
</evidence>
<protein>
    <submittedName>
        <fullName evidence="1">Uncharacterized protein</fullName>
    </submittedName>
</protein>